<accession>A0A232M3U0</accession>
<gene>
    <name evidence="1" type="ORF">Egran_01275</name>
</gene>
<organism evidence="1 2">
    <name type="scientific">Elaphomyces granulatus</name>
    <dbReference type="NCBI Taxonomy" id="519963"/>
    <lineage>
        <taxon>Eukaryota</taxon>
        <taxon>Fungi</taxon>
        <taxon>Dikarya</taxon>
        <taxon>Ascomycota</taxon>
        <taxon>Pezizomycotina</taxon>
        <taxon>Eurotiomycetes</taxon>
        <taxon>Eurotiomycetidae</taxon>
        <taxon>Eurotiales</taxon>
        <taxon>Elaphomycetaceae</taxon>
        <taxon>Elaphomyces</taxon>
    </lineage>
</organism>
<dbReference type="AlphaFoldDB" id="A0A232M3U0"/>
<evidence type="ECO:0000313" key="1">
    <source>
        <dbReference type="EMBL" id="OXV10964.1"/>
    </source>
</evidence>
<protein>
    <submittedName>
        <fullName evidence="1">Uncharacterized protein</fullName>
    </submittedName>
</protein>
<dbReference type="OrthoDB" id="5416097at2759"/>
<proteinExistence type="predicted"/>
<dbReference type="Proteomes" id="UP000243515">
    <property type="component" value="Unassembled WGS sequence"/>
</dbReference>
<comment type="caution">
    <text evidence="1">The sequence shown here is derived from an EMBL/GenBank/DDBJ whole genome shotgun (WGS) entry which is preliminary data.</text>
</comment>
<keyword evidence="2" id="KW-1185">Reference proteome</keyword>
<name>A0A232M3U0_9EURO</name>
<evidence type="ECO:0000313" key="2">
    <source>
        <dbReference type="Proteomes" id="UP000243515"/>
    </source>
</evidence>
<reference evidence="1 2" key="1">
    <citation type="journal article" date="2015" name="Environ. Microbiol.">
        <title>Metagenome sequence of Elaphomyces granulatus from sporocarp tissue reveals Ascomycota ectomycorrhizal fingerprints of genome expansion and a Proteobacteria-rich microbiome.</title>
        <authorList>
            <person name="Quandt C.A."/>
            <person name="Kohler A."/>
            <person name="Hesse C.N."/>
            <person name="Sharpton T.J."/>
            <person name="Martin F."/>
            <person name="Spatafora J.W."/>
        </authorList>
    </citation>
    <scope>NUCLEOTIDE SEQUENCE [LARGE SCALE GENOMIC DNA]</scope>
    <source>
        <strain evidence="1 2">OSC145934</strain>
    </source>
</reference>
<sequence length="182" mass="20102">MLDKPKNGSQAKLGTYIPDVWGLLRTFWNTARVTRWKKEISPDPNNPGASLDDCFSLISLSAHETDLLTTSISSKGLKDTTKDGKKSALLYSRGDGSPQAVESGDIKLTTENPESHPLPNWNLLDMQWFMQRLVAMSGAAGWPRSDLDDNDIDSSAVLVDGINDFNEDVYSWIQVPQGFPDS</sequence>
<dbReference type="EMBL" id="NPHW01002676">
    <property type="protein sequence ID" value="OXV10964.1"/>
    <property type="molecule type" value="Genomic_DNA"/>
</dbReference>